<dbReference type="RefSeq" id="XP_020435960.1">
    <property type="nucleotide sequence ID" value="XM_020573888.1"/>
</dbReference>
<reference evidence="1 2" key="1">
    <citation type="journal article" date="2011" name="Genome Res.">
        <title>Phylogeny-wide analysis of social amoeba genomes highlights ancient origins for complex intercellular communication.</title>
        <authorList>
            <person name="Heidel A.J."/>
            <person name="Lawal H.M."/>
            <person name="Felder M."/>
            <person name="Schilde C."/>
            <person name="Helps N.R."/>
            <person name="Tunggal B."/>
            <person name="Rivero F."/>
            <person name="John U."/>
            <person name="Schleicher M."/>
            <person name="Eichinger L."/>
            <person name="Platzer M."/>
            <person name="Noegel A.A."/>
            <person name="Schaap P."/>
            <person name="Gloeckner G."/>
        </authorList>
    </citation>
    <scope>NUCLEOTIDE SEQUENCE [LARGE SCALE GENOMIC DNA]</scope>
    <source>
        <strain evidence="2">ATCC 26659 / Pp 5 / PN500</strain>
    </source>
</reference>
<dbReference type="InterPro" id="IPR015915">
    <property type="entry name" value="Kelch-typ_b-propeller"/>
</dbReference>
<sequence length="319" mass="36515">MDSDTYILVGRRDGGANLINLRSGNIELIDFRFNLANTFNSFATIGESVYIFASYFHQNSFFRVSMRTKVIDFNGEFNNGVIGGHCISVCYDGLDHVYLIGGRKGSDKQHLNRIDRFNCRTNTFEKYFYQQQQQQQQTTSTSSISNKNTSSLLSSNSSYFIISVYLNGLIYSVLANEKSILIFNTLDRSIYKYQSDQLFDKTISACTDINNNNINKTNNNSNSDNIYLHSNDGRFIRFNVNSKVITKLNPIIEQRVDDFLSMVFHNVSEHENNIYLLGGTQYKYHRYSVENNHSQSLPLFNNLNTNNNNNDCGASIISF</sequence>
<accession>D3B3E5</accession>
<dbReference type="InParanoid" id="D3B3E5"/>
<comment type="caution">
    <text evidence="1">The sequence shown here is derived from an EMBL/GenBank/DDBJ whole genome shotgun (WGS) entry which is preliminary data.</text>
</comment>
<dbReference type="Pfam" id="PF01344">
    <property type="entry name" value="Kelch_1"/>
    <property type="match status" value="1"/>
</dbReference>
<organism evidence="1 2">
    <name type="scientific">Heterostelium pallidum (strain ATCC 26659 / Pp 5 / PN500)</name>
    <name type="common">Cellular slime mold</name>
    <name type="synonym">Polysphondylium pallidum</name>
    <dbReference type="NCBI Taxonomy" id="670386"/>
    <lineage>
        <taxon>Eukaryota</taxon>
        <taxon>Amoebozoa</taxon>
        <taxon>Evosea</taxon>
        <taxon>Eumycetozoa</taxon>
        <taxon>Dictyostelia</taxon>
        <taxon>Acytosteliales</taxon>
        <taxon>Acytosteliaceae</taxon>
        <taxon>Heterostelium</taxon>
    </lineage>
</organism>
<gene>
    <name evidence="1" type="ORF">PPL_02912</name>
</gene>
<name>D3B3E5_HETP5</name>
<dbReference type="GeneID" id="31358435"/>
<dbReference type="InterPro" id="IPR011043">
    <property type="entry name" value="Gal_Oxase/kelch_b-propeller"/>
</dbReference>
<dbReference type="Gene3D" id="2.120.10.80">
    <property type="entry name" value="Kelch-type beta propeller"/>
    <property type="match status" value="1"/>
</dbReference>
<keyword evidence="2" id="KW-1185">Reference proteome</keyword>
<dbReference type="SUPFAM" id="SSF50965">
    <property type="entry name" value="Galactose oxidase, central domain"/>
    <property type="match status" value="2"/>
</dbReference>
<dbReference type="InterPro" id="IPR006652">
    <property type="entry name" value="Kelch_1"/>
</dbReference>
<dbReference type="AlphaFoldDB" id="D3B3E5"/>
<evidence type="ECO:0000313" key="1">
    <source>
        <dbReference type="EMBL" id="EFA83843.1"/>
    </source>
</evidence>
<evidence type="ECO:0000313" key="2">
    <source>
        <dbReference type="Proteomes" id="UP000001396"/>
    </source>
</evidence>
<protein>
    <submittedName>
        <fullName evidence="1">Uncharacterized protein</fullName>
    </submittedName>
</protein>
<dbReference type="Proteomes" id="UP000001396">
    <property type="component" value="Unassembled WGS sequence"/>
</dbReference>
<proteinExistence type="predicted"/>
<dbReference type="EMBL" id="ADBJ01000010">
    <property type="protein sequence ID" value="EFA83843.1"/>
    <property type="molecule type" value="Genomic_DNA"/>
</dbReference>